<dbReference type="InterPro" id="IPR003688">
    <property type="entry name" value="TraG/VirD4"/>
</dbReference>
<feature type="region of interest" description="Disordered" evidence="7">
    <location>
        <begin position="535"/>
        <end position="558"/>
    </location>
</feature>
<feature type="transmembrane region" description="Helical" evidence="8">
    <location>
        <begin position="12"/>
        <end position="43"/>
    </location>
</feature>
<evidence type="ECO:0000256" key="1">
    <source>
        <dbReference type="ARBA" id="ARBA00004651"/>
    </source>
</evidence>
<dbReference type="PANTHER" id="PTHR37937">
    <property type="entry name" value="CONJUGATIVE TRANSFER: DNA TRANSPORT"/>
    <property type="match status" value="1"/>
</dbReference>
<dbReference type="Proteomes" id="UP000286287">
    <property type="component" value="Unassembled WGS sequence"/>
</dbReference>
<evidence type="ECO:0000256" key="8">
    <source>
        <dbReference type="SAM" id="Phobius"/>
    </source>
</evidence>
<protein>
    <recommendedName>
        <fullName evidence="11">Type IV secretory system conjugative DNA transfer family protein</fullName>
    </recommendedName>
</protein>
<evidence type="ECO:0000256" key="2">
    <source>
        <dbReference type="ARBA" id="ARBA00008806"/>
    </source>
</evidence>
<dbReference type="AlphaFoldDB" id="A0A418VEN9"/>
<keyword evidence="3" id="KW-1003">Cell membrane</keyword>
<dbReference type="InterPro" id="IPR051539">
    <property type="entry name" value="T4SS-coupling_protein"/>
</dbReference>
<dbReference type="OrthoDB" id="226701at2"/>
<dbReference type="Gene3D" id="3.40.50.300">
    <property type="entry name" value="P-loop containing nucleotide triphosphate hydrolases"/>
    <property type="match status" value="2"/>
</dbReference>
<gene>
    <name evidence="9" type="ORF">D3875_03260</name>
</gene>
<comment type="caution">
    <text evidence="9">The sequence shown here is derived from an EMBL/GenBank/DDBJ whole genome shotgun (WGS) entry which is preliminary data.</text>
</comment>
<organism evidence="9 10">
    <name type="scientific">Deinococcus cavernae</name>
    <dbReference type="NCBI Taxonomy" id="2320857"/>
    <lineage>
        <taxon>Bacteria</taxon>
        <taxon>Thermotogati</taxon>
        <taxon>Deinococcota</taxon>
        <taxon>Deinococci</taxon>
        <taxon>Deinococcales</taxon>
        <taxon>Deinococcaceae</taxon>
        <taxon>Deinococcus</taxon>
    </lineage>
</organism>
<evidence type="ECO:0000256" key="6">
    <source>
        <dbReference type="ARBA" id="ARBA00023136"/>
    </source>
</evidence>
<name>A0A418VEN9_9DEIO</name>
<accession>A0A418VEN9</accession>
<comment type="subcellular location">
    <subcellularLocation>
        <location evidence="1">Cell membrane</location>
        <topology evidence="1">Multi-pass membrane protein</topology>
    </subcellularLocation>
</comment>
<keyword evidence="10" id="KW-1185">Reference proteome</keyword>
<dbReference type="RefSeq" id="WP_119761113.1">
    <property type="nucleotide sequence ID" value="NZ_QYUJ01000009.1"/>
</dbReference>
<feature type="region of interest" description="Disordered" evidence="7">
    <location>
        <begin position="595"/>
        <end position="646"/>
    </location>
</feature>
<keyword evidence="5 8" id="KW-1133">Transmembrane helix</keyword>
<keyword evidence="6 8" id="KW-0472">Membrane</keyword>
<dbReference type="EMBL" id="QYUJ01000009">
    <property type="protein sequence ID" value="RJF74572.1"/>
    <property type="molecule type" value="Genomic_DNA"/>
</dbReference>
<proteinExistence type="inferred from homology"/>
<dbReference type="SUPFAM" id="SSF52540">
    <property type="entry name" value="P-loop containing nucleoside triphosphate hydrolases"/>
    <property type="match status" value="1"/>
</dbReference>
<evidence type="ECO:0000256" key="5">
    <source>
        <dbReference type="ARBA" id="ARBA00022989"/>
    </source>
</evidence>
<feature type="compositionally biased region" description="Polar residues" evidence="7">
    <location>
        <begin position="595"/>
        <end position="610"/>
    </location>
</feature>
<evidence type="ECO:0000313" key="10">
    <source>
        <dbReference type="Proteomes" id="UP000286287"/>
    </source>
</evidence>
<dbReference type="InterPro" id="IPR027417">
    <property type="entry name" value="P-loop_NTPase"/>
</dbReference>
<dbReference type="PANTHER" id="PTHR37937:SF1">
    <property type="entry name" value="CONJUGATIVE TRANSFER: DNA TRANSPORT"/>
    <property type="match status" value="1"/>
</dbReference>
<evidence type="ECO:0000256" key="4">
    <source>
        <dbReference type="ARBA" id="ARBA00022692"/>
    </source>
</evidence>
<evidence type="ECO:0000256" key="3">
    <source>
        <dbReference type="ARBA" id="ARBA00022475"/>
    </source>
</evidence>
<evidence type="ECO:0008006" key="11">
    <source>
        <dbReference type="Google" id="ProtNLM"/>
    </source>
</evidence>
<dbReference type="GO" id="GO:0005886">
    <property type="term" value="C:plasma membrane"/>
    <property type="evidence" value="ECO:0007669"/>
    <property type="project" value="UniProtKB-SubCell"/>
</dbReference>
<evidence type="ECO:0000256" key="7">
    <source>
        <dbReference type="SAM" id="MobiDB-lite"/>
    </source>
</evidence>
<dbReference type="Pfam" id="PF02534">
    <property type="entry name" value="T4SS-DNA_transf"/>
    <property type="match status" value="1"/>
</dbReference>
<evidence type="ECO:0000313" key="9">
    <source>
        <dbReference type="EMBL" id="RJF74572.1"/>
    </source>
</evidence>
<dbReference type="CDD" id="cd01127">
    <property type="entry name" value="TrwB_TraG_TraD_VirD4"/>
    <property type="match status" value="1"/>
</dbReference>
<sequence length="646" mass="70810">MIVNYRLFVIRWILALLVFWLALFFMMLGQGIFGLVALLFGGWCVYQFKDSRAQVRHSAHFARKDELDSLTRNVFEGDGVLVGYAYKKPLVVRPGTAGKKELGHFLWVGPSRSGKGLSIASNLYHWQGSAIVVDIKGEIAAQTAGYRRDVLGQDVYIINPSSGERSHQFDPFKELETDEQIISAALAFMNPDKDGANAIFALRASSALAAIIKGAKVSATPVVPFLDEMLYHPDGLKGTALRLQKLGDEQVTKWLNSFLGKNPDKMDWDEAAGDRFLNNSWQRLKTEASYLTTAGVKYMTGGSDFTPADIMEKPTSVYLVFRESELTLNLALFNLVIDAIFRSIMRRYDLDPTLKGQKILAMFDEAFRAVPNMLPEYTATVAGRGIYMAIYVQSIAQISNIWGKDGRTAIMENVHTKIFLPAVDRSDSDSEGTSAFVSASCGKYMIEDRGLAKEEHGKELNSNVRLTEKDLVTASDFAMLGVGKSIILCNDLPPILAYRLEPWRFKAAAVASEYPVPRPVERPRKQPLVTVDPATEHALSTVPTSPSAPPSRVLEPKAESSALPIALSLHGEEEGGAASPSASAGKPATAVVMASTQRVAAHHPSSNATQRPPPVPTVETVEVPSSRPLELEPETEEETDIDSAIF</sequence>
<feature type="compositionally biased region" description="Acidic residues" evidence="7">
    <location>
        <begin position="631"/>
        <end position="646"/>
    </location>
</feature>
<keyword evidence="4 8" id="KW-0812">Transmembrane</keyword>
<comment type="similarity">
    <text evidence="2">Belongs to the VirD4/TraG family.</text>
</comment>
<reference evidence="9 10" key="1">
    <citation type="submission" date="2018-09" db="EMBL/GenBank/DDBJ databases">
        <authorList>
            <person name="Zhu H."/>
        </authorList>
    </citation>
    <scope>NUCLEOTIDE SEQUENCE [LARGE SCALE GENOMIC DNA]</scope>
    <source>
        <strain evidence="9 10">K2S05-167</strain>
    </source>
</reference>